<dbReference type="PANTHER" id="PTHR11082:SF5">
    <property type="entry name" value="TRNA-DIHYDROURIDINE(16_17) SYNTHASE [NAD(P)(+)]-LIKE"/>
    <property type="match status" value="1"/>
</dbReference>
<evidence type="ECO:0000256" key="16">
    <source>
        <dbReference type="ARBA" id="ARBA00038890"/>
    </source>
</evidence>
<evidence type="ECO:0000256" key="13">
    <source>
        <dbReference type="ARBA" id="ARBA00023027"/>
    </source>
</evidence>
<dbReference type="GO" id="GO:0016020">
    <property type="term" value="C:membrane"/>
    <property type="evidence" value="ECO:0007669"/>
    <property type="project" value="UniProtKB-SubCell"/>
</dbReference>
<evidence type="ECO:0000256" key="21">
    <source>
        <dbReference type="ARBA" id="ARBA00049447"/>
    </source>
</evidence>
<dbReference type="SUPFAM" id="SSF103506">
    <property type="entry name" value="Mitochondrial carrier"/>
    <property type="match status" value="1"/>
</dbReference>
<keyword evidence="7" id="KW-0507">mRNA processing</keyword>
<dbReference type="Proteomes" id="UP000011777">
    <property type="component" value="Unassembled WGS sequence"/>
</dbReference>
<comment type="catalytic activity">
    <reaction evidence="17">
        <text>5,6-dihydrouridine(17) in tRNA + NAD(+) = uridine(17) in tRNA + NADH + H(+)</text>
        <dbReference type="Rhea" id="RHEA:53372"/>
        <dbReference type="Rhea" id="RHEA-COMP:13541"/>
        <dbReference type="Rhea" id="RHEA-COMP:13542"/>
        <dbReference type="ChEBI" id="CHEBI:15378"/>
        <dbReference type="ChEBI" id="CHEBI:57540"/>
        <dbReference type="ChEBI" id="CHEBI:57945"/>
        <dbReference type="ChEBI" id="CHEBI:65315"/>
        <dbReference type="ChEBI" id="CHEBI:74443"/>
        <dbReference type="EC" id="1.3.1.88"/>
    </reaction>
    <physiologicalReaction direction="right-to-left" evidence="17">
        <dbReference type="Rhea" id="RHEA:53374"/>
    </physiologicalReaction>
</comment>
<dbReference type="OMA" id="MPHWLAQ"/>
<keyword evidence="12" id="KW-0560">Oxidoreductase</keyword>
<dbReference type="InterPro" id="IPR023395">
    <property type="entry name" value="MCP_dom_sf"/>
</dbReference>
<dbReference type="CDD" id="cd02801">
    <property type="entry name" value="DUS_like_FMN"/>
    <property type="match status" value="1"/>
</dbReference>
<evidence type="ECO:0000256" key="12">
    <source>
        <dbReference type="ARBA" id="ARBA00023002"/>
    </source>
</evidence>
<evidence type="ECO:0000259" key="25">
    <source>
        <dbReference type="Pfam" id="PF01207"/>
    </source>
</evidence>
<name>M3K3H7_CANMX</name>
<dbReference type="EMBL" id="AOGT01000473">
    <property type="protein sequence ID" value="EMG49840.1"/>
    <property type="molecule type" value="Genomic_DNA"/>
</dbReference>
<keyword evidence="8 23" id="KW-0812">Transmembrane</keyword>
<dbReference type="EC" id="1.3.1.88" evidence="16"/>
<keyword evidence="9" id="KW-0819">tRNA processing</keyword>
<dbReference type="HOGENOM" id="CLU_013299_5_1_1"/>
<evidence type="ECO:0000256" key="1">
    <source>
        <dbReference type="ARBA" id="ARBA00001917"/>
    </source>
</evidence>
<evidence type="ECO:0000256" key="6">
    <source>
        <dbReference type="ARBA" id="ARBA00022643"/>
    </source>
</evidence>
<dbReference type="eggNOG" id="KOG0767">
    <property type="taxonomic scope" value="Eukaryota"/>
</dbReference>
<dbReference type="eggNOG" id="KOG2335">
    <property type="taxonomic scope" value="Eukaryota"/>
</dbReference>
<evidence type="ECO:0000256" key="2">
    <source>
        <dbReference type="ARBA" id="ARBA00002238"/>
    </source>
</evidence>
<organism evidence="26 27">
    <name type="scientific">Candida maltosa (strain Xu316)</name>
    <name type="common">Yeast</name>
    <dbReference type="NCBI Taxonomy" id="1245528"/>
    <lineage>
        <taxon>Eukaryota</taxon>
        <taxon>Fungi</taxon>
        <taxon>Dikarya</taxon>
        <taxon>Ascomycota</taxon>
        <taxon>Saccharomycotina</taxon>
        <taxon>Pichiomycetes</taxon>
        <taxon>Debaryomycetaceae</taxon>
        <taxon>Candida/Lodderomyces clade</taxon>
        <taxon>Candida</taxon>
    </lineage>
</organism>
<evidence type="ECO:0000256" key="19">
    <source>
        <dbReference type="ARBA" id="ARBA00048342"/>
    </source>
</evidence>
<accession>M3K3H7</accession>
<comment type="function">
    <text evidence="2">Mitochondrial transporter that mediates uptake of thiamine pyrophosphate (ThPP) into mitochondria.</text>
</comment>
<feature type="repeat" description="Solcar" evidence="23">
    <location>
        <begin position="29"/>
        <end position="113"/>
    </location>
</feature>
<keyword evidence="10" id="KW-0521">NADP</keyword>
<dbReference type="OrthoDB" id="272303at2759"/>
<gene>
    <name evidence="26" type="ORF">G210_5317</name>
</gene>
<keyword evidence="24" id="KW-0813">Transport</keyword>
<dbReference type="AlphaFoldDB" id="M3K3H7"/>
<keyword evidence="27" id="KW-1185">Reference proteome</keyword>
<feature type="domain" description="DUS-like FMN-binding" evidence="25">
    <location>
        <begin position="137"/>
        <end position="446"/>
    </location>
</feature>
<keyword evidence="11" id="KW-1133">Transmembrane helix</keyword>
<comment type="catalytic activity">
    <reaction evidence="22">
        <text>5,6-dihydrouridine(17) in tRNA + NADP(+) = uridine(17) in tRNA + NADPH + H(+)</text>
        <dbReference type="Rhea" id="RHEA:53368"/>
        <dbReference type="Rhea" id="RHEA-COMP:13541"/>
        <dbReference type="Rhea" id="RHEA-COMP:13542"/>
        <dbReference type="ChEBI" id="CHEBI:15378"/>
        <dbReference type="ChEBI" id="CHEBI:57783"/>
        <dbReference type="ChEBI" id="CHEBI:58349"/>
        <dbReference type="ChEBI" id="CHEBI:65315"/>
        <dbReference type="ChEBI" id="CHEBI:74443"/>
        <dbReference type="EC" id="1.3.1.88"/>
    </reaction>
    <physiologicalReaction direction="right-to-left" evidence="22">
        <dbReference type="Rhea" id="RHEA:53370"/>
    </physiologicalReaction>
</comment>
<evidence type="ECO:0000256" key="22">
    <source>
        <dbReference type="ARBA" id="ARBA00049467"/>
    </source>
</evidence>
<dbReference type="PROSITE" id="PS01136">
    <property type="entry name" value="UPF0034"/>
    <property type="match status" value="1"/>
</dbReference>
<keyword evidence="5" id="KW-0285">Flavoprotein</keyword>
<comment type="similarity">
    <text evidence="24">Belongs to the mitochondrial carrier (TC 2.A.29) family.</text>
</comment>
<sequence length="538" mass="60938">MTKFASFETIVSAIYHYLGKPKSSYSALAQTGVSFTAGYAAGVLCAVVSHPADVMVSKINSDKKPNESTGAALARIYNKIGFVGLWNGLPIRIFMIGTLTGFQWLIYDSFKLNMTQQKTKLQGRELYKAIGNPKTIVGPMVDHSELAWRILSRRYGADLCYTPMFHSKLFATQEKYRDSMWCNGLDGNRETDRPLIVQFCANDPEYLLQAAKLVESQCDAVDLNLGCPQGIARKGKYGAFLMDDWDLVHKLIRTLHDNLSVPVTAKIRIYDDYEKSLKYARMVLDAGAQFITIHGRTREMKGQATGLASWKILKYLRENLPEDQVFFANGNILYPADLKRCEEETKCDAVMSAEGNLYNPGTFWTQSNDIEKQFPRVDKILREYFEIVKANERSLASRHAMKSHFFKLLHAFLETHKELRPVIGKKSVHDSFDEWEKVVVEVESLVEKIYNQENIKELDVIVEGPVEVWGGAYKTIPYWRCQPYFRKVDGVKQNTSMLKMAGETDLVASTTNAKKRILEGDEVGSDSNKKQATVNVNS</sequence>
<dbReference type="Pfam" id="PF00153">
    <property type="entry name" value="Mito_carr"/>
    <property type="match status" value="1"/>
</dbReference>
<evidence type="ECO:0000256" key="24">
    <source>
        <dbReference type="RuleBase" id="RU000488"/>
    </source>
</evidence>
<evidence type="ECO:0000256" key="18">
    <source>
        <dbReference type="ARBA" id="ARBA00047652"/>
    </source>
</evidence>
<dbReference type="SUPFAM" id="SSF51395">
    <property type="entry name" value="FMN-linked oxidoreductases"/>
    <property type="match status" value="1"/>
</dbReference>
<keyword evidence="6" id="KW-0288">FMN</keyword>
<comment type="caution">
    <text evidence="26">The sequence shown here is derived from an EMBL/GenBank/DDBJ whole genome shotgun (WGS) entry which is preliminary data.</text>
</comment>
<evidence type="ECO:0000256" key="7">
    <source>
        <dbReference type="ARBA" id="ARBA00022664"/>
    </source>
</evidence>
<evidence type="ECO:0000256" key="9">
    <source>
        <dbReference type="ARBA" id="ARBA00022694"/>
    </source>
</evidence>
<dbReference type="PANTHER" id="PTHR11082">
    <property type="entry name" value="TRNA-DIHYDROURIDINE SYNTHASE"/>
    <property type="match status" value="1"/>
</dbReference>
<dbReference type="GO" id="GO:0006397">
    <property type="term" value="P:mRNA processing"/>
    <property type="evidence" value="ECO:0007669"/>
    <property type="project" value="UniProtKB-KW"/>
</dbReference>
<proteinExistence type="inferred from homology"/>
<evidence type="ECO:0000313" key="26">
    <source>
        <dbReference type="EMBL" id="EMG49840.1"/>
    </source>
</evidence>
<dbReference type="InterPro" id="IPR013785">
    <property type="entry name" value="Aldolase_TIM"/>
</dbReference>
<dbReference type="Gene3D" id="3.20.20.70">
    <property type="entry name" value="Aldolase class I"/>
    <property type="match status" value="1"/>
</dbReference>
<dbReference type="GO" id="GO:0050660">
    <property type="term" value="F:flavin adenine dinucleotide binding"/>
    <property type="evidence" value="ECO:0007669"/>
    <property type="project" value="InterPro"/>
</dbReference>
<evidence type="ECO:0000256" key="8">
    <source>
        <dbReference type="ARBA" id="ARBA00022692"/>
    </source>
</evidence>
<dbReference type="FunFam" id="1.50.40.10:FF:000076">
    <property type="entry name" value="Mitochondrial phosphate carrier protein 2"/>
    <property type="match status" value="1"/>
</dbReference>
<evidence type="ECO:0000256" key="11">
    <source>
        <dbReference type="ARBA" id="ARBA00022989"/>
    </source>
</evidence>
<evidence type="ECO:0000256" key="10">
    <source>
        <dbReference type="ARBA" id="ARBA00022857"/>
    </source>
</evidence>
<comment type="subcellular location">
    <subcellularLocation>
        <location evidence="3">Membrane</location>
        <topology evidence="3">Multi-pass membrane protein</topology>
    </subcellularLocation>
</comment>
<comment type="catalytic activity">
    <reaction evidence="18">
        <text>5,6-dihydrouridine(16) in tRNA + NADP(+) = uridine(16) in tRNA + NADPH + H(+)</text>
        <dbReference type="Rhea" id="RHEA:53376"/>
        <dbReference type="Rhea" id="RHEA-COMP:13543"/>
        <dbReference type="Rhea" id="RHEA-COMP:13544"/>
        <dbReference type="ChEBI" id="CHEBI:15378"/>
        <dbReference type="ChEBI" id="CHEBI:57783"/>
        <dbReference type="ChEBI" id="CHEBI:58349"/>
        <dbReference type="ChEBI" id="CHEBI:65315"/>
        <dbReference type="ChEBI" id="CHEBI:74443"/>
        <dbReference type="EC" id="1.3.1.88"/>
    </reaction>
    <physiologicalReaction direction="right-to-left" evidence="18">
        <dbReference type="Rhea" id="RHEA:53378"/>
    </physiologicalReaction>
</comment>
<dbReference type="STRING" id="1245528.M3K3H7"/>
<comment type="similarity">
    <text evidence="15">Belongs to the Dus family. Dus1 subfamily.</text>
</comment>
<evidence type="ECO:0000256" key="14">
    <source>
        <dbReference type="ARBA" id="ARBA00023136"/>
    </source>
</evidence>
<evidence type="ECO:0000256" key="3">
    <source>
        <dbReference type="ARBA" id="ARBA00004141"/>
    </source>
</evidence>
<dbReference type="Pfam" id="PF01207">
    <property type="entry name" value="Dus"/>
    <property type="match status" value="1"/>
</dbReference>
<reference evidence="26 27" key="1">
    <citation type="submission" date="2013-02" db="EMBL/GenBank/DDBJ databases">
        <title>Genome sequence of Candida maltosa Xu316, a potential industrial strain for xylitol and ethanol production.</title>
        <authorList>
            <person name="Yu J."/>
            <person name="Wang Q."/>
            <person name="Geng X."/>
            <person name="Bao W."/>
            <person name="He P."/>
            <person name="Cai J."/>
        </authorList>
    </citation>
    <scope>NUCLEOTIDE SEQUENCE [LARGE SCALE GENOMIC DNA]</scope>
    <source>
        <strain evidence="27">Xu316</strain>
    </source>
</reference>
<evidence type="ECO:0000256" key="5">
    <source>
        <dbReference type="ARBA" id="ARBA00022630"/>
    </source>
</evidence>
<evidence type="ECO:0000313" key="27">
    <source>
        <dbReference type="Proteomes" id="UP000011777"/>
    </source>
</evidence>
<keyword evidence="14 23" id="KW-0472">Membrane</keyword>
<comment type="catalytic activity">
    <reaction evidence="20">
        <text>5,6-dihydrouridine(16) in tRNA + NAD(+) = uridine(16) in tRNA + NADH + H(+)</text>
        <dbReference type="Rhea" id="RHEA:53380"/>
        <dbReference type="Rhea" id="RHEA-COMP:13543"/>
        <dbReference type="Rhea" id="RHEA-COMP:13544"/>
        <dbReference type="ChEBI" id="CHEBI:15378"/>
        <dbReference type="ChEBI" id="CHEBI:57540"/>
        <dbReference type="ChEBI" id="CHEBI:57945"/>
        <dbReference type="ChEBI" id="CHEBI:65315"/>
        <dbReference type="ChEBI" id="CHEBI:74443"/>
        <dbReference type="EC" id="1.3.1.88"/>
    </reaction>
    <physiologicalReaction direction="right-to-left" evidence="20">
        <dbReference type="Rhea" id="RHEA:53382"/>
    </physiologicalReaction>
</comment>
<dbReference type="Gene3D" id="1.50.40.10">
    <property type="entry name" value="Mitochondrial carrier domain"/>
    <property type="match status" value="1"/>
</dbReference>
<evidence type="ECO:0000256" key="20">
    <source>
        <dbReference type="ARBA" id="ARBA00048934"/>
    </source>
</evidence>
<evidence type="ECO:0000256" key="23">
    <source>
        <dbReference type="PROSITE-ProRule" id="PRU00282"/>
    </source>
</evidence>
<comment type="cofactor">
    <cofactor evidence="1">
        <name>FMN</name>
        <dbReference type="ChEBI" id="CHEBI:58210"/>
    </cofactor>
</comment>
<protein>
    <recommendedName>
        <fullName evidence="4">Mitochondrial thiamine pyrophosphate carrier 1</fullName>
        <ecNumber evidence="16">1.3.1.88</ecNumber>
    </recommendedName>
</protein>
<keyword evidence="13" id="KW-0520">NAD</keyword>
<dbReference type="GO" id="GO:0017150">
    <property type="term" value="F:tRNA dihydrouridine synthase activity"/>
    <property type="evidence" value="ECO:0007669"/>
    <property type="project" value="InterPro"/>
</dbReference>
<evidence type="ECO:0000256" key="17">
    <source>
        <dbReference type="ARBA" id="ARBA00047287"/>
    </source>
</evidence>
<evidence type="ECO:0000256" key="4">
    <source>
        <dbReference type="ARBA" id="ARBA00021935"/>
    </source>
</evidence>
<comment type="catalytic activity">
    <reaction evidence="19">
        <text>a 5,6-dihydrouridine in mRNA + NAD(+) = a uridine in mRNA + NADH + H(+)</text>
        <dbReference type="Rhea" id="RHEA:69851"/>
        <dbReference type="Rhea" id="RHEA-COMP:14658"/>
        <dbReference type="Rhea" id="RHEA-COMP:17789"/>
        <dbReference type="ChEBI" id="CHEBI:15378"/>
        <dbReference type="ChEBI" id="CHEBI:57540"/>
        <dbReference type="ChEBI" id="CHEBI:57945"/>
        <dbReference type="ChEBI" id="CHEBI:65315"/>
        <dbReference type="ChEBI" id="CHEBI:74443"/>
    </reaction>
    <physiologicalReaction direction="right-to-left" evidence="19">
        <dbReference type="Rhea" id="RHEA:69853"/>
    </physiologicalReaction>
</comment>
<dbReference type="InterPro" id="IPR035587">
    <property type="entry name" value="DUS-like_FMN-bd"/>
</dbReference>
<dbReference type="InterPro" id="IPR018108">
    <property type="entry name" value="MCP_transmembrane"/>
</dbReference>
<evidence type="ECO:0000256" key="15">
    <source>
        <dbReference type="ARBA" id="ARBA00038313"/>
    </source>
</evidence>
<dbReference type="InterPro" id="IPR018517">
    <property type="entry name" value="tRNA_hU_synthase_CS"/>
</dbReference>
<dbReference type="PROSITE" id="PS50920">
    <property type="entry name" value="SOLCAR"/>
    <property type="match status" value="1"/>
</dbReference>
<comment type="catalytic activity">
    <reaction evidence="21">
        <text>a 5,6-dihydrouridine in mRNA + NADP(+) = a uridine in mRNA + NADPH + H(+)</text>
        <dbReference type="Rhea" id="RHEA:69855"/>
        <dbReference type="Rhea" id="RHEA-COMP:14658"/>
        <dbReference type="Rhea" id="RHEA-COMP:17789"/>
        <dbReference type="ChEBI" id="CHEBI:15378"/>
        <dbReference type="ChEBI" id="CHEBI:57783"/>
        <dbReference type="ChEBI" id="CHEBI:58349"/>
        <dbReference type="ChEBI" id="CHEBI:65315"/>
        <dbReference type="ChEBI" id="CHEBI:74443"/>
    </reaction>
    <physiologicalReaction direction="right-to-left" evidence="21">
        <dbReference type="Rhea" id="RHEA:69857"/>
    </physiologicalReaction>
</comment>